<accession>A0AAW1H9T1</accession>
<dbReference type="PROSITE" id="PS51375">
    <property type="entry name" value="PPR"/>
    <property type="match status" value="6"/>
</dbReference>
<evidence type="ECO:0000313" key="4">
    <source>
        <dbReference type="Proteomes" id="UP001443914"/>
    </source>
</evidence>
<dbReference type="GO" id="GO:0099402">
    <property type="term" value="P:plant organ development"/>
    <property type="evidence" value="ECO:0007669"/>
    <property type="project" value="UniProtKB-ARBA"/>
</dbReference>
<dbReference type="FunFam" id="1.25.40.10:FF:000158">
    <property type="entry name" value="pentatricopeptide repeat-containing protein At2g33680"/>
    <property type="match status" value="1"/>
</dbReference>
<dbReference type="Proteomes" id="UP001443914">
    <property type="component" value="Unassembled WGS sequence"/>
</dbReference>
<evidence type="ECO:0008006" key="5">
    <source>
        <dbReference type="Google" id="ProtNLM"/>
    </source>
</evidence>
<keyword evidence="4" id="KW-1185">Reference proteome</keyword>
<protein>
    <recommendedName>
        <fullName evidence="5">Pentatricopeptide repeat-containing protein</fullName>
    </recommendedName>
</protein>
<dbReference type="SUPFAM" id="SSF48452">
    <property type="entry name" value="TPR-like"/>
    <property type="match status" value="1"/>
</dbReference>
<dbReference type="GO" id="GO:0003723">
    <property type="term" value="F:RNA binding"/>
    <property type="evidence" value="ECO:0007669"/>
    <property type="project" value="InterPro"/>
</dbReference>
<evidence type="ECO:0000313" key="3">
    <source>
        <dbReference type="EMBL" id="KAK9672762.1"/>
    </source>
</evidence>
<feature type="repeat" description="PPR" evidence="2">
    <location>
        <begin position="154"/>
        <end position="188"/>
    </location>
</feature>
<dbReference type="InterPro" id="IPR046848">
    <property type="entry name" value="E_motif"/>
</dbReference>
<dbReference type="AlphaFoldDB" id="A0AAW1H9T1"/>
<dbReference type="NCBIfam" id="TIGR00756">
    <property type="entry name" value="PPR"/>
    <property type="match status" value="5"/>
</dbReference>
<dbReference type="Pfam" id="PF01535">
    <property type="entry name" value="PPR"/>
    <property type="match status" value="2"/>
</dbReference>
<dbReference type="FunFam" id="1.25.40.10:FF:000285">
    <property type="entry name" value="Pentatricopeptide repeat-containing protein, chloroplastic"/>
    <property type="match status" value="1"/>
</dbReference>
<dbReference type="GO" id="GO:0009451">
    <property type="term" value="P:RNA modification"/>
    <property type="evidence" value="ECO:0007669"/>
    <property type="project" value="InterPro"/>
</dbReference>
<organism evidence="3 4">
    <name type="scientific">Saponaria officinalis</name>
    <name type="common">Common soapwort</name>
    <name type="synonym">Lychnis saponaria</name>
    <dbReference type="NCBI Taxonomy" id="3572"/>
    <lineage>
        <taxon>Eukaryota</taxon>
        <taxon>Viridiplantae</taxon>
        <taxon>Streptophyta</taxon>
        <taxon>Embryophyta</taxon>
        <taxon>Tracheophyta</taxon>
        <taxon>Spermatophyta</taxon>
        <taxon>Magnoliopsida</taxon>
        <taxon>eudicotyledons</taxon>
        <taxon>Gunneridae</taxon>
        <taxon>Pentapetalae</taxon>
        <taxon>Caryophyllales</taxon>
        <taxon>Caryophyllaceae</taxon>
        <taxon>Caryophylleae</taxon>
        <taxon>Saponaria</taxon>
    </lineage>
</organism>
<dbReference type="EMBL" id="JBDFQZ010000012">
    <property type="protein sequence ID" value="KAK9672762.1"/>
    <property type="molecule type" value="Genomic_DNA"/>
</dbReference>
<feature type="repeat" description="PPR" evidence="2">
    <location>
        <begin position="224"/>
        <end position="254"/>
    </location>
</feature>
<dbReference type="InterPro" id="IPR011990">
    <property type="entry name" value="TPR-like_helical_dom_sf"/>
</dbReference>
<dbReference type="PANTHER" id="PTHR47926">
    <property type="entry name" value="PENTATRICOPEPTIDE REPEAT-CONTAINING PROTEIN"/>
    <property type="match status" value="1"/>
</dbReference>
<sequence>MLATPTPTILSPNFYISNKLTKLQKQKKKQHKLNQLNHKNNKSNNLSYVNPILITQTTKPTSQLQALDAVINDLEHASLKNGIDVDPQTFCSLLETCFKLNAFDHGIRVHGLIPPRILSRNVGVVSKLVRLYAANGRIDDAHQLFDEMPKREESAFVWNSLISGYADLGMYEDALAIYFQMDEEGVMPDNHTFPRVLAACGGIGLITVGEEIHRHVVRYGVFNDGFVLNALVDMYAKCGDIVKARKVFDKISSKDLVSWNSMIIAYIHHGLITKAANIFREMLSAGFLPDEVTISTIICNISSLKIGCQLHGWALRRGLESSLPITNSLIAFYSSHGFLDQARWLFTYTPGKDIISWNSILSAHRNGPLVLTYFEKMESNGVTPDAITFVTLLSACAKLGLVNKGESFFSIMRHKYGISPTMEHYACMVNLYGRAGLISKAYDIISSKTEFEAGPTLWGALLYACFRHVNAEIGEVAAQKLFELEPDNEHNFELLIRIYESLGRLDDVEKVRRMMKDRGLDS</sequence>
<dbReference type="InterPro" id="IPR046960">
    <property type="entry name" value="PPR_At4g14850-like_plant"/>
</dbReference>
<dbReference type="Pfam" id="PF20431">
    <property type="entry name" value="E_motif"/>
    <property type="match status" value="1"/>
</dbReference>
<reference evidence="3" key="1">
    <citation type="submission" date="2024-03" db="EMBL/GenBank/DDBJ databases">
        <title>WGS assembly of Saponaria officinalis var. Norfolk2.</title>
        <authorList>
            <person name="Jenkins J."/>
            <person name="Shu S."/>
            <person name="Grimwood J."/>
            <person name="Barry K."/>
            <person name="Goodstein D."/>
            <person name="Schmutz J."/>
            <person name="Leebens-Mack J."/>
            <person name="Osbourn A."/>
        </authorList>
    </citation>
    <scope>NUCLEOTIDE SEQUENCE [LARGE SCALE GENOMIC DNA]</scope>
    <source>
        <strain evidence="3">JIC</strain>
    </source>
</reference>
<proteinExistence type="predicted"/>
<name>A0AAW1H9T1_SAPOF</name>
<feature type="repeat" description="PPR" evidence="2">
    <location>
        <begin position="488"/>
        <end position="522"/>
    </location>
</feature>
<gene>
    <name evidence="3" type="ORF">RND81_12G122700</name>
</gene>
<comment type="caution">
    <text evidence="3">The sequence shown here is derived from an EMBL/GenBank/DDBJ whole genome shotgun (WGS) entry which is preliminary data.</text>
</comment>
<evidence type="ECO:0000256" key="2">
    <source>
        <dbReference type="PROSITE-ProRule" id="PRU00708"/>
    </source>
</evidence>
<keyword evidence="1" id="KW-0677">Repeat</keyword>
<dbReference type="PANTHER" id="PTHR47926:SF515">
    <property type="entry name" value="UMP-CMP KINASE"/>
    <property type="match status" value="1"/>
</dbReference>
<feature type="repeat" description="PPR" evidence="2">
    <location>
        <begin position="255"/>
        <end position="289"/>
    </location>
</feature>
<feature type="repeat" description="PPR" evidence="2">
    <location>
        <begin position="385"/>
        <end position="420"/>
    </location>
</feature>
<dbReference type="Gene3D" id="1.25.40.10">
    <property type="entry name" value="Tetratricopeptide repeat domain"/>
    <property type="match status" value="4"/>
</dbReference>
<dbReference type="Pfam" id="PF13812">
    <property type="entry name" value="PPR_3"/>
    <property type="match status" value="1"/>
</dbReference>
<dbReference type="FunFam" id="1.25.40.10:FF:000729">
    <property type="entry name" value="Pentatricopeptide repeat-containing protein At4g25270, chloroplastic"/>
    <property type="match status" value="1"/>
</dbReference>
<feature type="repeat" description="PPR" evidence="2">
    <location>
        <begin position="121"/>
        <end position="151"/>
    </location>
</feature>
<dbReference type="InterPro" id="IPR002885">
    <property type="entry name" value="PPR_rpt"/>
</dbReference>
<dbReference type="Pfam" id="PF13041">
    <property type="entry name" value="PPR_2"/>
    <property type="match status" value="2"/>
</dbReference>
<evidence type="ECO:0000256" key="1">
    <source>
        <dbReference type="ARBA" id="ARBA00022737"/>
    </source>
</evidence>